<dbReference type="GO" id="GO:0005737">
    <property type="term" value="C:cytoplasm"/>
    <property type="evidence" value="ECO:0007669"/>
    <property type="project" value="TreeGrafter"/>
</dbReference>
<dbReference type="SUPFAM" id="SSF55961">
    <property type="entry name" value="Bet v1-like"/>
    <property type="match status" value="1"/>
</dbReference>
<dbReference type="Gene3D" id="3.30.530.20">
    <property type="match status" value="1"/>
</dbReference>
<dbReference type="Pfam" id="PF00407">
    <property type="entry name" value="Bet_v_1"/>
    <property type="match status" value="1"/>
</dbReference>
<accession>Q9ZRR3</accession>
<name>Q9ZRR3_ASPOF</name>
<organism evidence="3">
    <name type="scientific">Asparagus officinalis</name>
    <name type="common">Garden asparagus</name>
    <dbReference type="NCBI Taxonomy" id="4686"/>
    <lineage>
        <taxon>Eukaryota</taxon>
        <taxon>Viridiplantae</taxon>
        <taxon>Streptophyta</taxon>
        <taxon>Embryophyta</taxon>
        <taxon>Tracheophyta</taxon>
        <taxon>Spermatophyta</taxon>
        <taxon>Magnoliopsida</taxon>
        <taxon>Liliopsida</taxon>
        <taxon>Asparagales</taxon>
        <taxon>Asparagaceae</taxon>
        <taxon>Asparagoideae</taxon>
        <taxon>Asparagus</taxon>
    </lineage>
</organism>
<dbReference type="InterPro" id="IPR050279">
    <property type="entry name" value="Plant_def-hormone_signal"/>
</dbReference>
<dbReference type="GO" id="GO:0010427">
    <property type="term" value="F:abscisic acid binding"/>
    <property type="evidence" value="ECO:0007669"/>
    <property type="project" value="InterPro"/>
</dbReference>
<sequence>MSSGSWSHEVAANVPAGKLFKAAMLDWHNLGPKIVPDFIASGSVVSGGGAVGSVREIKMSNPELPFNYLKERLDFVDHEKFEVKNTLVEGGGLGKQFESASNHFKFEPSGNNGCIVKVTATYKLLPGVADESAKAKEGITNHMKATEAYLLANPTAYV</sequence>
<dbReference type="AlphaFoldDB" id="Q9ZRR3"/>
<dbReference type="InterPro" id="IPR000916">
    <property type="entry name" value="Bet_v_I/MLP"/>
</dbReference>
<reference evidence="3" key="1">
    <citation type="submission" date="1999-01" db="EMBL/GenBank/DDBJ databases">
        <title>Characterization of intracellular pathogenesis-related proteins from Asparagus officinalis.</title>
        <authorList>
            <person name="Witt A."/>
            <person name="Radauer C."/>
            <person name="O'Riordain G."/>
            <person name="Hoffmann Sommergruber K."/>
        </authorList>
    </citation>
    <scope>NUCLEOTIDE SEQUENCE</scope>
    <source>
        <tissue evidence="3">Edibple parts</tissue>
    </source>
</reference>
<dbReference type="PRINTS" id="PR00634">
    <property type="entry name" value="BETALLERGEN"/>
</dbReference>
<proteinExistence type="evidence at transcript level"/>
<dbReference type="GO" id="GO:0009738">
    <property type="term" value="P:abscisic acid-activated signaling pathway"/>
    <property type="evidence" value="ECO:0007669"/>
    <property type="project" value="InterPro"/>
</dbReference>
<protein>
    <submittedName>
        <fullName evidence="3">Intracellular pathogenesis-related protein isoform 4</fullName>
    </submittedName>
</protein>
<dbReference type="GO" id="GO:0038023">
    <property type="term" value="F:signaling receptor activity"/>
    <property type="evidence" value="ECO:0007669"/>
    <property type="project" value="InterPro"/>
</dbReference>
<dbReference type="InterPro" id="IPR024949">
    <property type="entry name" value="Bet_v_I_allergen"/>
</dbReference>
<dbReference type="GO" id="GO:0005634">
    <property type="term" value="C:nucleus"/>
    <property type="evidence" value="ECO:0007669"/>
    <property type="project" value="TreeGrafter"/>
</dbReference>
<evidence type="ECO:0000256" key="1">
    <source>
        <dbReference type="ARBA" id="ARBA00009744"/>
    </source>
</evidence>
<dbReference type="GO" id="GO:0004864">
    <property type="term" value="F:protein phosphatase inhibitor activity"/>
    <property type="evidence" value="ECO:0007669"/>
    <property type="project" value="InterPro"/>
</dbReference>
<dbReference type="GO" id="GO:0006952">
    <property type="term" value="P:defense response"/>
    <property type="evidence" value="ECO:0007669"/>
    <property type="project" value="InterPro"/>
</dbReference>
<dbReference type="CDD" id="cd07816">
    <property type="entry name" value="Bet_v1-like"/>
    <property type="match status" value="1"/>
</dbReference>
<dbReference type="PANTHER" id="PTHR31213:SF201">
    <property type="entry name" value="OS03G0300400 PROTEIN"/>
    <property type="match status" value="1"/>
</dbReference>
<evidence type="ECO:0000259" key="2">
    <source>
        <dbReference type="Pfam" id="PF00407"/>
    </source>
</evidence>
<comment type="similarity">
    <text evidence="1">Belongs to the BetVI family.</text>
</comment>
<dbReference type="EMBL" id="AJ132610">
    <property type="protein sequence ID" value="CAA10718.1"/>
    <property type="molecule type" value="mRNA"/>
</dbReference>
<dbReference type="PANTHER" id="PTHR31213">
    <property type="entry name" value="OS08G0374000 PROTEIN-RELATED"/>
    <property type="match status" value="1"/>
</dbReference>
<dbReference type="InterPro" id="IPR023393">
    <property type="entry name" value="START-like_dom_sf"/>
</dbReference>
<evidence type="ECO:0000313" key="3">
    <source>
        <dbReference type="EMBL" id="CAA10718.1"/>
    </source>
</evidence>
<gene>
    <name evidence="3" type="primary">PR10/4</name>
</gene>
<feature type="domain" description="Bet v I/Major latex protein" evidence="2">
    <location>
        <begin position="1"/>
        <end position="153"/>
    </location>
</feature>
<dbReference type="FunFam" id="3.30.530.20:FF:000007">
    <property type="entry name" value="Major pollen allergen Bet v 1-A"/>
    <property type="match status" value="1"/>
</dbReference>